<organism evidence="1 2">
    <name type="scientific">Wansuia hejianensis</name>
    <dbReference type="NCBI Taxonomy" id="2763667"/>
    <lineage>
        <taxon>Bacteria</taxon>
        <taxon>Bacillati</taxon>
        <taxon>Bacillota</taxon>
        <taxon>Clostridia</taxon>
        <taxon>Lachnospirales</taxon>
        <taxon>Lachnospiraceae</taxon>
        <taxon>Wansuia</taxon>
    </lineage>
</organism>
<dbReference type="Proteomes" id="UP000601522">
    <property type="component" value="Unassembled WGS sequence"/>
</dbReference>
<dbReference type="RefSeq" id="WP_249324286.1">
    <property type="nucleotide sequence ID" value="NZ_JACRTK010000004.1"/>
</dbReference>
<evidence type="ECO:0000313" key="2">
    <source>
        <dbReference type="Proteomes" id="UP000601522"/>
    </source>
</evidence>
<protein>
    <recommendedName>
        <fullName evidence="3">DUF1232 domain-containing protein</fullName>
    </recommendedName>
</protein>
<evidence type="ECO:0008006" key="3">
    <source>
        <dbReference type="Google" id="ProtNLM"/>
    </source>
</evidence>
<accession>A0A926IN94</accession>
<reference evidence="1 2" key="1">
    <citation type="submission" date="2020-08" db="EMBL/GenBank/DDBJ databases">
        <title>Genome public.</title>
        <authorList>
            <person name="Liu C."/>
            <person name="Sun Q."/>
        </authorList>
    </citation>
    <scope>NUCLEOTIDE SEQUENCE [LARGE SCALE GENOMIC DNA]</scope>
    <source>
        <strain evidence="1 2">NSJ-26</strain>
    </source>
</reference>
<gene>
    <name evidence="1" type="ORF">H8689_09890</name>
</gene>
<comment type="caution">
    <text evidence="1">The sequence shown here is derived from an EMBL/GenBank/DDBJ whole genome shotgun (WGS) entry which is preliminary data.</text>
</comment>
<sequence length="145" mass="16989">MRIDIDALLEGLNQKFSSINIDSKRINQVLEDVKTKVESNETFSDFVEDIKTCMDMLVDWKNGKYTNISKNTINTVIIGLLYIANPLDILPKFLKKTILDDIFVIGYILKKIKAELEIYRQWKEYEEPFKEETPEESSQTIYIEL</sequence>
<proteinExistence type="predicted"/>
<evidence type="ECO:0000313" key="1">
    <source>
        <dbReference type="EMBL" id="MBC8591421.1"/>
    </source>
</evidence>
<dbReference type="AlphaFoldDB" id="A0A926IN94"/>
<keyword evidence="2" id="KW-1185">Reference proteome</keyword>
<name>A0A926IN94_9FIRM</name>
<dbReference type="EMBL" id="JACRTK010000004">
    <property type="protein sequence ID" value="MBC8591421.1"/>
    <property type="molecule type" value="Genomic_DNA"/>
</dbReference>